<reference evidence="4 5" key="1">
    <citation type="submission" date="2024-05" db="EMBL/GenBank/DDBJ databases">
        <title>A draft genome resource for the thread blight pathogen Marasmius tenuissimus strain MS-2.</title>
        <authorList>
            <person name="Yulfo-Soto G.E."/>
            <person name="Baruah I.K."/>
            <person name="Amoako-Attah I."/>
            <person name="Bukari Y."/>
            <person name="Meinhardt L.W."/>
            <person name="Bailey B.A."/>
            <person name="Cohen S.P."/>
        </authorList>
    </citation>
    <scope>NUCLEOTIDE SEQUENCE [LARGE SCALE GENOMIC DNA]</scope>
    <source>
        <strain evidence="4 5">MS-2</strain>
    </source>
</reference>
<accession>A0ABR2ZYI3</accession>
<feature type="domain" description="Gamma-glutamylcyclotransferase AIG2-like" evidence="3">
    <location>
        <begin position="8"/>
        <end position="105"/>
    </location>
</feature>
<dbReference type="SUPFAM" id="SSF110857">
    <property type="entry name" value="Gamma-glutamyl cyclotransferase-like"/>
    <property type="match status" value="1"/>
</dbReference>
<dbReference type="PANTHER" id="PTHR12935">
    <property type="entry name" value="GAMMA-GLUTAMYLCYCLOTRANSFERASE"/>
    <property type="match status" value="1"/>
</dbReference>
<evidence type="ECO:0000259" key="3">
    <source>
        <dbReference type="Pfam" id="PF06094"/>
    </source>
</evidence>
<dbReference type="InterPro" id="IPR036568">
    <property type="entry name" value="GGCT-like_sf"/>
</dbReference>
<dbReference type="PANTHER" id="PTHR12935:SF0">
    <property type="entry name" value="GAMMA-GLUTAMYLCYCLOTRANSFERASE"/>
    <property type="match status" value="1"/>
</dbReference>
<organism evidence="4 5">
    <name type="scientific">Marasmius tenuissimus</name>
    <dbReference type="NCBI Taxonomy" id="585030"/>
    <lineage>
        <taxon>Eukaryota</taxon>
        <taxon>Fungi</taxon>
        <taxon>Dikarya</taxon>
        <taxon>Basidiomycota</taxon>
        <taxon>Agaricomycotina</taxon>
        <taxon>Agaricomycetes</taxon>
        <taxon>Agaricomycetidae</taxon>
        <taxon>Agaricales</taxon>
        <taxon>Marasmiineae</taxon>
        <taxon>Marasmiaceae</taxon>
        <taxon>Marasmius</taxon>
    </lineage>
</organism>
<name>A0ABR2ZYI3_9AGAR</name>
<dbReference type="CDD" id="cd06661">
    <property type="entry name" value="GGCT_like"/>
    <property type="match status" value="1"/>
</dbReference>
<evidence type="ECO:0000313" key="5">
    <source>
        <dbReference type="Proteomes" id="UP001437256"/>
    </source>
</evidence>
<dbReference type="InterPro" id="IPR009288">
    <property type="entry name" value="AIG2-like_dom"/>
</dbReference>
<dbReference type="Pfam" id="PF06094">
    <property type="entry name" value="GGACT"/>
    <property type="match status" value="1"/>
</dbReference>
<protein>
    <recommendedName>
        <fullName evidence="1">gamma-glutamylcyclotransferase</fullName>
        <ecNumber evidence="1">4.3.2.9</ecNumber>
    </recommendedName>
</protein>
<evidence type="ECO:0000313" key="4">
    <source>
        <dbReference type="EMBL" id="KAL0066418.1"/>
    </source>
</evidence>
<proteinExistence type="predicted"/>
<keyword evidence="5" id="KW-1185">Reference proteome</keyword>
<gene>
    <name evidence="4" type="ORF">AAF712_006460</name>
</gene>
<dbReference type="EC" id="4.3.2.9" evidence="1"/>
<keyword evidence="2" id="KW-0456">Lyase</keyword>
<dbReference type="Proteomes" id="UP001437256">
    <property type="component" value="Unassembled WGS sequence"/>
</dbReference>
<dbReference type="Gene3D" id="3.10.490.10">
    <property type="entry name" value="Gamma-glutamyl cyclotransferase-like"/>
    <property type="match status" value="1"/>
</dbReference>
<dbReference type="EMBL" id="JBBXMP010000035">
    <property type="protein sequence ID" value="KAL0066418.1"/>
    <property type="molecule type" value="Genomic_DNA"/>
</dbReference>
<comment type="caution">
    <text evidence="4">The sequence shown here is derived from an EMBL/GenBank/DDBJ whole genome shotgun (WGS) entry which is preliminary data.</text>
</comment>
<sequence length="168" mass="19508">MSAKLTLYFAYGSNIWMDQMKRRCPESRFIGVAKLERWRWIISTRGYANVVPSQDDYVYGFIYELNAADESTLDRYEGVPASYTKHSIPAKLTKGVDGHEKYAYTKDGKTYIDTMVYINTTDIQNGKIKKEYIFRMNQAMQDGLREGIPKDYFDEYLVPFISAENAQP</sequence>
<dbReference type="InterPro" id="IPR017939">
    <property type="entry name" value="G-Glutamylcylcotransferase"/>
</dbReference>
<dbReference type="InterPro" id="IPR013024">
    <property type="entry name" value="GGCT-like"/>
</dbReference>
<evidence type="ECO:0000256" key="1">
    <source>
        <dbReference type="ARBA" id="ARBA00012346"/>
    </source>
</evidence>
<evidence type="ECO:0000256" key="2">
    <source>
        <dbReference type="ARBA" id="ARBA00023239"/>
    </source>
</evidence>